<keyword evidence="1" id="KW-0472">Membrane</keyword>
<keyword evidence="1" id="KW-1133">Transmembrane helix</keyword>
<name>A0A1A6BIR0_MYCGO</name>
<comment type="caution">
    <text evidence="2">The sequence shown here is derived from an EMBL/GenBank/DDBJ whole genome shotgun (WGS) entry which is preliminary data.</text>
</comment>
<organism evidence="2 3">
    <name type="scientific">Mycobacterium gordonae</name>
    <dbReference type="NCBI Taxonomy" id="1778"/>
    <lineage>
        <taxon>Bacteria</taxon>
        <taxon>Bacillati</taxon>
        <taxon>Actinomycetota</taxon>
        <taxon>Actinomycetes</taxon>
        <taxon>Mycobacteriales</taxon>
        <taxon>Mycobacteriaceae</taxon>
        <taxon>Mycobacterium</taxon>
    </lineage>
</organism>
<protein>
    <submittedName>
        <fullName evidence="2">Uncharacterized protein</fullName>
    </submittedName>
</protein>
<dbReference type="AlphaFoldDB" id="A0A1A6BIR0"/>
<accession>A0A1A6BIR0</accession>
<proteinExistence type="predicted"/>
<gene>
    <name evidence="2" type="ORF">A9W98_16195</name>
</gene>
<evidence type="ECO:0000256" key="1">
    <source>
        <dbReference type="SAM" id="Phobius"/>
    </source>
</evidence>
<evidence type="ECO:0000313" key="3">
    <source>
        <dbReference type="Proteomes" id="UP000093757"/>
    </source>
</evidence>
<feature type="transmembrane region" description="Helical" evidence="1">
    <location>
        <begin position="38"/>
        <end position="55"/>
    </location>
</feature>
<reference evidence="2 3" key="1">
    <citation type="submission" date="2016-06" db="EMBL/GenBank/DDBJ databases">
        <authorList>
            <person name="Kjaerup R.B."/>
            <person name="Dalgaard T.S."/>
            <person name="Juul-Madsen H.R."/>
        </authorList>
    </citation>
    <scope>NUCLEOTIDE SEQUENCE [LARGE SCALE GENOMIC DNA]</scope>
    <source>
        <strain evidence="2 3">1245752.6</strain>
    </source>
</reference>
<sequence length="87" mass="9718">MVVLIGLALITALCTGYHFGRRSASHRPTWKKRTSRLALGKLTVSLVVLVVARRMQRMLAPRHASTAITGLWGQVPMAQARRLLRSR</sequence>
<dbReference type="Proteomes" id="UP000093757">
    <property type="component" value="Unassembled WGS sequence"/>
</dbReference>
<dbReference type="EMBL" id="MAEM01000214">
    <property type="protein sequence ID" value="OBS02191.1"/>
    <property type="molecule type" value="Genomic_DNA"/>
</dbReference>
<evidence type="ECO:0000313" key="2">
    <source>
        <dbReference type="EMBL" id="OBS02191.1"/>
    </source>
</evidence>
<keyword evidence="1" id="KW-0812">Transmembrane</keyword>